<dbReference type="EMBL" id="PUHY01000015">
    <property type="protein sequence ID" value="PQO29284.1"/>
    <property type="molecule type" value="Genomic_DNA"/>
</dbReference>
<dbReference type="InterPro" id="IPR050923">
    <property type="entry name" value="Cell_Proc_Reg/RNA_Proc"/>
</dbReference>
<feature type="domain" description="FHA" evidence="1">
    <location>
        <begin position="25"/>
        <end position="75"/>
    </location>
</feature>
<dbReference type="Pfam" id="PF00498">
    <property type="entry name" value="FHA"/>
    <property type="match status" value="2"/>
</dbReference>
<dbReference type="OrthoDB" id="287775at2"/>
<accession>A0A2S8FBG8</accession>
<dbReference type="PANTHER" id="PTHR23308">
    <property type="entry name" value="NUCLEAR INHIBITOR OF PROTEIN PHOSPHATASE-1"/>
    <property type="match status" value="1"/>
</dbReference>
<name>A0A2S8FBG8_9BACT</name>
<dbReference type="AlphaFoldDB" id="A0A2S8FBG8"/>
<feature type="domain" description="FHA" evidence="1">
    <location>
        <begin position="205"/>
        <end position="255"/>
    </location>
</feature>
<dbReference type="InterPro" id="IPR000253">
    <property type="entry name" value="FHA_dom"/>
</dbReference>
<dbReference type="PROSITE" id="PS50006">
    <property type="entry name" value="FHA_DOMAIN"/>
    <property type="match status" value="2"/>
</dbReference>
<protein>
    <recommendedName>
        <fullName evidence="1">FHA domain-containing protein</fullName>
    </recommendedName>
</protein>
<proteinExistence type="predicted"/>
<evidence type="ECO:0000259" key="1">
    <source>
        <dbReference type="PROSITE" id="PS50006"/>
    </source>
</evidence>
<dbReference type="Gene3D" id="2.60.200.20">
    <property type="match status" value="2"/>
</dbReference>
<gene>
    <name evidence="2" type="ORF">C5Y83_24685</name>
</gene>
<evidence type="ECO:0000313" key="3">
    <source>
        <dbReference type="Proteomes" id="UP000238322"/>
    </source>
</evidence>
<sequence>MRALLTVQEGPAKGEIISAEQGSMFRVGRQANADLTIAHDHAMSGLHFAILCDKNRCRLRDLNSTNGTFVNGIRVNLVELYDRDTIRAGNSEFVVRFEGEIHTTVIDPLMYPEVQRLREKDGQKVGVKPGYGPTAIPVDPANMESTNELPQEFTDLANAISSSIDKTGSSSDLESVSSSKVGRLSVAFDDASGARQIWLNPGQTVIVGRNQMADVTIVGDASISGVHFALDCEETRCRLRDLQSQNGVRLNDVSIPYATIYSGDKFCAGKTEFRVTIEGGQDAPDAPLRTWAFEDLVRRKFATFYAKEVGPEYHLVDAIGIEPMPVELLRRLARHRDIGVLVDGTEIASQEWEQAAQTTYPCDPDAVKVLRLADIERVVEPLRVEWGKDALAFLFPSVGHEEALAHLAPIVSQYIQNGHSRSGFGHVGDWVRWLCESPDQVAQQLPHIEAVFIQHPDARRWRMLCTSDFISELNRLGYLPSRPSPLLDQDEFQAE</sequence>
<dbReference type="InterPro" id="IPR008984">
    <property type="entry name" value="SMAD_FHA_dom_sf"/>
</dbReference>
<dbReference type="CDD" id="cd00060">
    <property type="entry name" value="FHA"/>
    <property type="match status" value="2"/>
</dbReference>
<dbReference type="Proteomes" id="UP000238322">
    <property type="component" value="Unassembled WGS sequence"/>
</dbReference>
<organism evidence="2 3">
    <name type="scientific">Blastopirellula marina</name>
    <dbReference type="NCBI Taxonomy" id="124"/>
    <lineage>
        <taxon>Bacteria</taxon>
        <taxon>Pseudomonadati</taxon>
        <taxon>Planctomycetota</taxon>
        <taxon>Planctomycetia</taxon>
        <taxon>Pirellulales</taxon>
        <taxon>Pirellulaceae</taxon>
        <taxon>Blastopirellula</taxon>
    </lineage>
</organism>
<comment type="caution">
    <text evidence="2">The sequence shown here is derived from an EMBL/GenBank/DDBJ whole genome shotgun (WGS) entry which is preliminary data.</text>
</comment>
<dbReference type="SMART" id="SM00240">
    <property type="entry name" value="FHA"/>
    <property type="match status" value="2"/>
</dbReference>
<dbReference type="SUPFAM" id="SSF49879">
    <property type="entry name" value="SMAD/FHA domain"/>
    <property type="match status" value="2"/>
</dbReference>
<evidence type="ECO:0000313" key="2">
    <source>
        <dbReference type="EMBL" id="PQO29284.1"/>
    </source>
</evidence>
<reference evidence="2 3" key="1">
    <citation type="submission" date="2018-02" db="EMBL/GenBank/DDBJ databases">
        <title>Comparative genomes isolates from brazilian mangrove.</title>
        <authorList>
            <person name="Araujo J.E."/>
            <person name="Taketani R.G."/>
            <person name="Silva M.C.P."/>
            <person name="Loureco M.V."/>
            <person name="Andreote F.D."/>
        </authorList>
    </citation>
    <scope>NUCLEOTIDE SEQUENCE [LARGE SCALE GENOMIC DNA]</scope>
    <source>
        <strain evidence="2 3">Hex-1 MGV</strain>
    </source>
</reference>
<dbReference type="RefSeq" id="WP_105332479.1">
    <property type="nucleotide sequence ID" value="NZ_PUHY01000015.1"/>
</dbReference>